<reference evidence="1 2" key="1">
    <citation type="submission" date="2018-01" db="EMBL/GenBank/DDBJ databases">
        <authorList>
            <person name="Paulsen S."/>
            <person name="Gram L.K."/>
        </authorList>
    </citation>
    <scope>NUCLEOTIDE SEQUENCE [LARGE SCALE GENOMIC DNA]</scope>
    <source>
        <strain evidence="1 2">S2599</strain>
    </source>
</reference>
<dbReference type="Pfam" id="PF00300">
    <property type="entry name" value="His_Phos_1"/>
    <property type="match status" value="1"/>
</dbReference>
<gene>
    <name evidence="1" type="ORF">CWB98_03500</name>
</gene>
<accession>A0A5S3X6J4</accession>
<dbReference type="RefSeq" id="WP_138543555.1">
    <property type="nucleotide sequence ID" value="NZ_PNCJ01000005.1"/>
</dbReference>
<dbReference type="AlphaFoldDB" id="A0A5S3X6J4"/>
<protein>
    <submittedName>
        <fullName evidence="1">Phosphohistidine phosphatase</fullName>
    </submittedName>
</protein>
<dbReference type="Gene3D" id="3.40.50.1240">
    <property type="entry name" value="Phosphoglycerate mutase-like"/>
    <property type="match status" value="1"/>
</dbReference>
<dbReference type="OrthoDB" id="3296006at2"/>
<organism evidence="1 2">
    <name type="scientific">Pseudoalteromonas rubra</name>
    <dbReference type="NCBI Taxonomy" id="43658"/>
    <lineage>
        <taxon>Bacteria</taxon>
        <taxon>Pseudomonadati</taxon>
        <taxon>Pseudomonadota</taxon>
        <taxon>Gammaproteobacteria</taxon>
        <taxon>Alteromonadales</taxon>
        <taxon>Pseudoalteromonadaceae</taxon>
        <taxon>Pseudoalteromonas</taxon>
    </lineage>
</organism>
<proteinExistence type="predicted"/>
<dbReference type="Proteomes" id="UP000306719">
    <property type="component" value="Unassembled WGS sequence"/>
</dbReference>
<name>A0A5S3X6J4_9GAMM</name>
<evidence type="ECO:0000313" key="2">
    <source>
        <dbReference type="Proteomes" id="UP000306719"/>
    </source>
</evidence>
<dbReference type="EMBL" id="PNCJ01000005">
    <property type="protein sequence ID" value="TMP39664.1"/>
    <property type="molecule type" value="Genomic_DNA"/>
</dbReference>
<evidence type="ECO:0000313" key="1">
    <source>
        <dbReference type="EMBL" id="TMP39664.1"/>
    </source>
</evidence>
<reference evidence="2" key="2">
    <citation type="submission" date="2019-06" db="EMBL/GenBank/DDBJ databases">
        <title>Co-occurence of chitin degradation, pigmentation and bioactivity in marine Pseudoalteromonas.</title>
        <authorList>
            <person name="Sonnenschein E.C."/>
            <person name="Bech P.K."/>
        </authorList>
    </citation>
    <scope>NUCLEOTIDE SEQUENCE [LARGE SCALE GENOMIC DNA]</scope>
    <source>
        <strain evidence="2">S2599</strain>
    </source>
</reference>
<dbReference type="InterPro" id="IPR029033">
    <property type="entry name" value="His_PPase_superfam"/>
</dbReference>
<dbReference type="CDD" id="cd07067">
    <property type="entry name" value="HP_PGM_like"/>
    <property type="match status" value="1"/>
</dbReference>
<comment type="caution">
    <text evidence="1">The sequence shown here is derived from an EMBL/GenBank/DDBJ whole genome shotgun (WGS) entry which is preliminary data.</text>
</comment>
<dbReference type="SUPFAM" id="SSF53254">
    <property type="entry name" value="Phosphoglycerate mutase-like"/>
    <property type="match status" value="1"/>
</dbReference>
<sequence>MKSMILTLLALISLSSYALPERIVLLRHAEKMTGPDPELTEQGHHRAHRLTALLTPYKPTALFSTNYNRTKQTLAPLSDATSLSVTEYDPRKLAGFAEQLKGYTGTLVVAGHSNTTPELVKHLSGQAVSISEKEFHKVFIVSWQDDGKATVQELSSD</sequence>
<dbReference type="InterPro" id="IPR013078">
    <property type="entry name" value="His_Pase_superF_clade-1"/>
</dbReference>